<evidence type="ECO:0000313" key="2">
    <source>
        <dbReference type="Proteomes" id="UP000076643"/>
    </source>
</evidence>
<dbReference type="InterPro" id="IPR014984">
    <property type="entry name" value="HopJ"/>
</dbReference>
<evidence type="ECO:0000313" key="1">
    <source>
        <dbReference type="EMBL" id="KZN38051.1"/>
    </source>
</evidence>
<dbReference type="Gene3D" id="3.20.160.10">
    <property type="entry name" value="vpa0580 domain like"/>
    <property type="match status" value="1"/>
</dbReference>
<reference evidence="1 2" key="1">
    <citation type="submission" date="2013-07" db="EMBL/GenBank/DDBJ databases">
        <title>Comparative Genomic and Metabolomic Analysis of Twelve Strains of Pseudoalteromonas luteoviolacea.</title>
        <authorList>
            <person name="Vynne N.G."/>
            <person name="Mansson M."/>
            <person name="Gram L."/>
        </authorList>
    </citation>
    <scope>NUCLEOTIDE SEQUENCE [LARGE SCALE GENOMIC DNA]</scope>
    <source>
        <strain evidence="1 2">DSM 6061</strain>
    </source>
</reference>
<dbReference type="AlphaFoldDB" id="A0A161ZXY9"/>
<name>A0A161ZXY9_9GAMM</name>
<keyword evidence="2" id="KW-1185">Reference proteome</keyword>
<dbReference type="PATRIC" id="fig|1365250.3.peg.2353"/>
<dbReference type="Proteomes" id="UP000076643">
    <property type="component" value="Unassembled WGS sequence"/>
</dbReference>
<comment type="caution">
    <text evidence="1">The sequence shown here is derived from an EMBL/GenBank/DDBJ whole genome shotgun (WGS) entry which is preliminary data.</text>
</comment>
<gene>
    <name evidence="1" type="ORF">N475_15600</name>
</gene>
<accession>A0A161ZXY9</accession>
<organism evidence="1 2">
    <name type="scientific">Pseudoalteromonas luteoviolacea DSM 6061</name>
    <dbReference type="NCBI Taxonomy" id="1365250"/>
    <lineage>
        <taxon>Bacteria</taxon>
        <taxon>Pseudomonadati</taxon>
        <taxon>Pseudomonadota</taxon>
        <taxon>Gammaproteobacteria</taxon>
        <taxon>Alteromonadales</taxon>
        <taxon>Pseudoalteromonadaceae</taxon>
        <taxon>Pseudoalteromonas</taxon>
    </lineage>
</organism>
<dbReference type="InterPro" id="IPR038604">
    <property type="entry name" value="HopJ_sf"/>
</dbReference>
<dbReference type="Pfam" id="PF08888">
    <property type="entry name" value="HopJ"/>
    <property type="match status" value="1"/>
</dbReference>
<protein>
    <recommendedName>
        <fullName evidence="3">Type III effector</fullName>
    </recommendedName>
</protein>
<evidence type="ECO:0008006" key="3">
    <source>
        <dbReference type="Google" id="ProtNLM"/>
    </source>
</evidence>
<proteinExistence type="predicted"/>
<sequence>MSANTALFVPNLYYETSFQFAIMTFFNSEVVSMTNNPQHCESITEFLERLSCDSESVEFDHTIAVIDSHYSFAPCAFENGEQKNEAGTNLSSCKILAFAKIHGLSPNETLNCFGRYYRKDVLQNPDGIDHANIRNFIKYGWQGVSFSQPPLSEK</sequence>
<dbReference type="EMBL" id="AUYB01000102">
    <property type="protein sequence ID" value="KZN38051.1"/>
    <property type="molecule type" value="Genomic_DNA"/>
</dbReference>